<reference evidence="10 11" key="1">
    <citation type="journal article" date="2016" name="Nat. Commun.">
        <title>Thousands of microbial genomes shed light on interconnected biogeochemical processes in an aquifer system.</title>
        <authorList>
            <person name="Anantharaman K."/>
            <person name="Brown C.T."/>
            <person name="Hug L.A."/>
            <person name="Sharon I."/>
            <person name="Castelle C.J."/>
            <person name="Probst A.J."/>
            <person name="Thomas B.C."/>
            <person name="Singh A."/>
            <person name="Wilkins M.J."/>
            <person name="Karaoz U."/>
            <person name="Brodie E.L."/>
            <person name="Williams K.H."/>
            <person name="Hubbard S.S."/>
            <person name="Banfield J.F."/>
        </authorList>
    </citation>
    <scope>NUCLEOTIDE SEQUENCE [LARGE SCALE GENOMIC DNA]</scope>
</reference>
<dbReference type="GO" id="GO:0016763">
    <property type="term" value="F:pentosyltransferase activity"/>
    <property type="evidence" value="ECO:0007669"/>
    <property type="project" value="TreeGrafter"/>
</dbReference>
<proteinExistence type="predicted"/>
<protein>
    <recommendedName>
        <fullName evidence="9">Glycosyltransferase RgtA/B/C/D-like domain-containing protein</fullName>
    </recommendedName>
</protein>
<dbReference type="GO" id="GO:0005886">
    <property type="term" value="C:plasma membrane"/>
    <property type="evidence" value="ECO:0007669"/>
    <property type="project" value="UniProtKB-SubCell"/>
</dbReference>
<evidence type="ECO:0000256" key="2">
    <source>
        <dbReference type="ARBA" id="ARBA00022475"/>
    </source>
</evidence>
<keyword evidence="5 8" id="KW-0812">Transmembrane</keyword>
<dbReference type="Proteomes" id="UP000178615">
    <property type="component" value="Unassembled WGS sequence"/>
</dbReference>
<name>A0A1F4UJR0_UNCKA</name>
<dbReference type="InterPro" id="IPR038731">
    <property type="entry name" value="RgtA/B/C-like"/>
</dbReference>
<accession>A0A1F4UJR0</accession>
<dbReference type="PANTHER" id="PTHR33908">
    <property type="entry name" value="MANNOSYLTRANSFERASE YKCB-RELATED"/>
    <property type="match status" value="1"/>
</dbReference>
<dbReference type="GO" id="GO:0009103">
    <property type="term" value="P:lipopolysaccharide biosynthetic process"/>
    <property type="evidence" value="ECO:0007669"/>
    <property type="project" value="UniProtKB-ARBA"/>
</dbReference>
<dbReference type="EMBL" id="MEUV01000052">
    <property type="protein sequence ID" value="OGC45102.1"/>
    <property type="molecule type" value="Genomic_DNA"/>
</dbReference>
<feature type="transmembrane region" description="Helical" evidence="8">
    <location>
        <begin position="328"/>
        <end position="346"/>
    </location>
</feature>
<evidence type="ECO:0000256" key="7">
    <source>
        <dbReference type="ARBA" id="ARBA00023136"/>
    </source>
</evidence>
<gene>
    <name evidence="10" type="ORF">A2V49_02240</name>
</gene>
<feature type="transmembrane region" description="Helical" evidence="8">
    <location>
        <begin position="382"/>
        <end position="403"/>
    </location>
</feature>
<comment type="caution">
    <text evidence="10">The sequence shown here is derived from an EMBL/GenBank/DDBJ whole genome shotgun (WGS) entry which is preliminary data.</text>
</comment>
<feature type="transmembrane region" description="Helical" evidence="8">
    <location>
        <begin position="231"/>
        <end position="251"/>
    </location>
</feature>
<feature type="transmembrane region" description="Helical" evidence="8">
    <location>
        <begin position="135"/>
        <end position="153"/>
    </location>
</feature>
<sequence>MLNKTTKALIIIFCVGLVLRLVGITNAFPFIFHPDEPTIIRSALGVRFNLNPGHFDWPHFYIYLNYFIYMVFAKLRDLLSILNLKDVVYFTFPIIWDDKLIFYLITRIITALFGTLTIIPMYLTGKNLFNKKTGIFAAGAVAIVPLHIWYSHYALADIPMMFFASMAIYYCTKILFLKNTKNYLLAGFFIGLSATTKYNGVLVAIPLILAHILRVFSEKDEKFFRFEGIENLIYAGISSMIAFIIGTPYAVLDFNTFIRTDGPKGALWQFTNVGSVGFLERIKNFVNIIFIQFNENMGYSFLILFILAILFVLIRVVKTHKIFEHKDLLFLIISTLVLVYYMCGVAKTRSHYFLVVYPLIILAAVGFLETILEFTKFKYSKILLAVVFIVPLYFAVRTSFIFYQEDTRVQFYKWLSINILKNTTIYYDSGDLNPLFEDNKYKSKKVNSDSIIPINSIFVISDSVNNKFRLIKFFDNTLRKGPVINVYEVIK</sequence>
<evidence type="ECO:0000313" key="11">
    <source>
        <dbReference type="Proteomes" id="UP000178615"/>
    </source>
</evidence>
<evidence type="ECO:0000256" key="6">
    <source>
        <dbReference type="ARBA" id="ARBA00022989"/>
    </source>
</evidence>
<feature type="transmembrane region" description="Helical" evidence="8">
    <location>
        <begin position="60"/>
        <end position="79"/>
    </location>
</feature>
<keyword evidence="6 8" id="KW-1133">Transmembrane helix</keyword>
<evidence type="ECO:0000313" key="10">
    <source>
        <dbReference type="EMBL" id="OGC45102.1"/>
    </source>
</evidence>
<keyword evidence="2" id="KW-1003">Cell membrane</keyword>
<evidence type="ECO:0000256" key="1">
    <source>
        <dbReference type="ARBA" id="ARBA00004651"/>
    </source>
</evidence>
<dbReference type="PANTHER" id="PTHR33908:SF11">
    <property type="entry name" value="MEMBRANE PROTEIN"/>
    <property type="match status" value="1"/>
</dbReference>
<keyword evidence="7 8" id="KW-0472">Membrane</keyword>
<keyword evidence="4" id="KW-0808">Transferase</keyword>
<evidence type="ECO:0000259" key="9">
    <source>
        <dbReference type="Pfam" id="PF13231"/>
    </source>
</evidence>
<comment type="subcellular location">
    <subcellularLocation>
        <location evidence="1">Cell membrane</location>
        <topology evidence="1">Multi-pass membrane protein</topology>
    </subcellularLocation>
</comment>
<dbReference type="InterPro" id="IPR050297">
    <property type="entry name" value="LipidA_mod_glycosyltrf_83"/>
</dbReference>
<organism evidence="10 11">
    <name type="scientific">candidate division WWE3 bacterium RBG_19FT_COMBO_34_6</name>
    <dbReference type="NCBI Taxonomy" id="1802612"/>
    <lineage>
        <taxon>Bacteria</taxon>
        <taxon>Katanobacteria</taxon>
    </lineage>
</organism>
<feature type="transmembrane region" description="Helical" evidence="8">
    <location>
        <begin position="160"/>
        <end position="177"/>
    </location>
</feature>
<feature type="transmembrane region" description="Helical" evidence="8">
    <location>
        <begin position="352"/>
        <end position="370"/>
    </location>
</feature>
<feature type="transmembrane region" description="Helical" evidence="8">
    <location>
        <begin position="297"/>
        <end position="316"/>
    </location>
</feature>
<dbReference type="AlphaFoldDB" id="A0A1F4UJR0"/>
<keyword evidence="3" id="KW-0328">Glycosyltransferase</keyword>
<evidence type="ECO:0000256" key="4">
    <source>
        <dbReference type="ARBA" id="ARBA00022679"/>
    </source>
</evidence>
<dbReference type="Pfam" id="PF13231">
    <property type="entry name" value="PMT_2"/>
    <property type="match status" value="1"/>
</dbReference>
<evidence type="ECO:0000256" key="3">
    <source>
        <dbReference type="ARBA" id="ARBA00022676"/>
    </source>
</evidence>
<feature type="domain" description="Glycosyltransferase RgtA/B/C/D-like" evidence="9">
    <location>
        <begin position="107"/>
        <end position="213"/>
    </location>
</feature>
<evidence type="ECO:0000256" key="5">
    <source>
        <dbReference type="ARBA" id="ARBA00022692"/>
    </source>
</evidence>
<feature type="transmembrane region" description="Helical" evidence="8">
    <location>
        <begin position="100"/>
        <end position="123"/>
    </location>
</feature>
<evidence type="ECO:0000256" key="8">
    <source>
        <dbReference type="SAM" id="Phobius"/>
    </source>
</evidence>
<feature type="transmembrane region" description="Helical" evidence="8">
    <location>
        <begin position="183"/>
        <end position="210"/>
    </location>
</feature>